<dbReference type="KEGG" id="plen:EIM92_20750"/>
<feature type="transmembrane region" description="Helical" evidence="1">
    <location>
        <begin position="400"/>
        <end position="421"/>
    </location>
</feature>
<keyword evidence="3" id="KW-1185">Reference proteome</keyword>
<protein>
    <recommendedName>
        <fullName evidence="4">Glutamine amidotransferase domain-containing protein</fullName>
    </recommendedName>
</protein>
<evidence type="ECO:0000313" key="2">
    <source>
        <dbReference type="EMBL" id="AZK48305.1"/>
    </source>
</evidence>
<dbReference type="SUPFAM" id="SSF52317">
    <property type="entry name" value="Class I glutamine amidotransferase-like"/>
    <property type="match status" value="1"/>
</dbReference>
<organism evidence="2 3">
    <name type="scientific">Paenibacillus lentus</name>
    <dbReference type="NCBI Taxonomy" id="1338368"/>
    <lineage>
        <taxon>Bacteria</taxon>
        <taxon>Bacillati</taxon>
        <taxon>Bacillota</taxon>
        <taxon>Bacilli</taxon>
        <taxon>Bacillales</taxon>
        <taxon>Paenibacillaceae</taxon>
        <taxon>Paenibacillus</taxon>
    </lineage>
</organism>
<evidence type="ECO:0000313" key="3">
    <source>
        <dbReference type="Proteomes" id="UP000273145"/>
    </source>
</evidence>
<dbReference type="EMBL" id="CP034248">
    <property type="protein sequence ID" value="AZK48305.1"/>
    <property type="molecule type" value="Genomic_DNA"/>
</dbReference>
<dbReference type="RefSeq" id="WP_125084464.1">
    <property type="nucleotide sequence ID" value="NZ_CP034248.1"/>
</dbReference>
<dbReference type="AlphaFoldDB" id="A0A3S8RZG0"/>
<reference evidence="2 3" key="1">
    <citation type="submission" date="2018-11" db="EMBL/GenBank/DDBJ databases">
        <title>Genome sequencing of Paenibacillus lentus DSM25539(T).</title>
        <authorList>
            <person name="Kook J.-K."/>
            <person name="Park S.-N."/>
            <person name="Lim Y.K."/>
        </authorList>
    </citation>
    <scope>NUCLEOTIDE SEQUENCE [LARGE SCALE GENOMIC DNA]</scope>
    <source>
        <strain evidence="2 3">DSM 25539</strain>
    </source>
</reference>
<dbReference type="Gene3D" id="3.40.50.880">
    <property type="match status" value="1"/>
</dbReference>
<dbReference type="InterPro" id="IPR029062">
    <property type="entry name" value="Class_I_gatase-like"/>
</dbReference>
<name>A0A3S8RZG0_9BACL</name>
<keyword evidence="1" id="KW-1133">Transmembrane helix</keyword>
<sequence>MLLHDNKRASLIVLWLVIAIFALLPGLASPKPVYAEEPSISIKTEIGFDGHYKMGEWTPLKITLTSDTDISGDISVQMEYPYNSSQASYVQRVDLPAGTPKEITFGILGHSFHKDNNSIRFYEDSVETGKFIPFTTKTPYLSSNASSGTLIGVLASDPDSMNFLSMLNSKGKDVKIIPLKPEQLPEDAVLLEGLDTLVINNYTTGNLGTTRIEAIKAWVNQGGTLVLAGGAGYAKTIQGLEDLSPVDYNGLADVVSLKELEKATGKSLPLSAAFPISAVTLKDGARTIIHGEQPFFASWDVSKGAVIYAAYDVSMEPLQSWSGHAELWNKVLQQHASIAPASQANMGWTGNMAQRIDHLLDYFPSLSLPPYSLLLWLLLGYAVVVAPGLYFVLKKLDRREWAWLLIPVIAVIASGGIYLAGTTGKSTLRTNTLSIVELDGKGYADRSTSTALFIPRSGNYQVSFPAGTHVTVQREDGLISGGQSIASNRQLIRKGDSGTEVGLNGMTYRSLAKFSVEQLEDRQFGQVELDISFDDQGMPQGKVTNATSMDLTNTSIVLNDKLYLLGDLAKGETATIQSNPIPVRHNDYGDRIFPYNSNRGENMKLERARGLVNSYFNQNKKTSHYAFIGWSKDQLLEYGVNGKNVADDSLNMLVQRIDPELQKDGQWSIPYGYIQPTIAKTTSSDWGYESSGSVHMSAGEMELEYILPSEVEYSELKMRQNNRGYNLTLAVWNASKGELEPLQWNQGLAELAQPIHQYLVGGTTLRVVITTQDWSGFDLPEIAVKGSSSR</sequence>
<accession>A0A3S8RZG0</accession>
<proteinExistence type="predicted"/>
<keyword evidence="1" id="KW-0472">Membrane</keyword>
<evidence type="ECO:0000256" key="1">
    <source>
        <dbReference type="SAM" id="Phobius"/>
    </source>
</evidence>
<feature type="transmembrane region" description="Helical" evidence="1">
    <location>
        <begin position="373"/>
        <end position="393"/>
    </location>
</feature>
<keyword evidence="1" id="KW-0812">Transmembrane</keyword>
<gene>
    <name evidence="2" type="ORF">EIM92_20750</name>
</gene>
<dbReference type="OrthoDB" id="137965at2"/>
<dbReference type="Proteomes" id="UP000273145">
    <property type="component" value="Chromosome"/>
</dbReference>
<evidence type="ECO:0008006" key="4">
    <source>
        <dbReference type="Google" id="ProtNLM"/>
    </source>
</evidence>